<evidence type="ECO:0000313" key="2">
    <source>
        <dbReference type="Proteomes" id="UP000603904"/>
    </source>
</evidence>
<name>A0ABQ4G8H4_9ACTN</name>
<dbReference type="RefSeq" id="WP_204060500.1">
    <property type="nucleotide sequence ID" value="NZ_BAAAGP010000028.1"/>
</dbReference>
<accession>A0ABQ4G8H4</accession>
<dbReference type="Gene3D" id="3.40.50.300">
    <property type="entry name" value="P-loop containing nucleotide triphosphate hydrolases"/>
    <property type="match status" value="1"/>
</dbReference>
<dbReference type="PANTHER" id="PTHR47691:SF3">
    <property type="entry name" value="HTH-TYPE TRANSCRIPTIONAL REGULATOR RV0890C-RELATED"/>
    <property type="match status" value="1"/>
</dbReference>
<comment type="caution">
    <text evidence="1">The sequence shown here is derived from an EMBL/GenBank/DDBJ whole genome shotgun (WGS) entry which is preliminary data.</text>
</comment>
<dbReference type="SUPFAM" id="SSF48452">
    <property type="entry name" value="TPR-like"/>
    <property type="match status" value="1"/>
</dbReference>
<dbReference type="Gene3D" id="1.25.40.10">
    <property type="entry name" value="Tetratricopeptide repeat domain"/>
    <property type="match status" value="1"/>
</dbReference>
<evidence type="ECO:0008006" key="3">
    <source>
        <dbReference type="Google" id="ProtNLM"/>
    </source>
</evidence>
<dbReference type="PANTHER" id="PTHR47691">
    <property type="entry name" value="REGULATOR-RELATED"/>
    <property type="match status" value="1"/>
</dbReference>
<dbReference type="InterPro" id="IPR027417">
    <property type="entry name" value="P-loop_NTPase"/>
</dbReference>
<dbReference type="Proteomes" id="UP000603904">
    <property type="component" value="Unassembled WGS sequence"/>
</dbReference>
<keyword evidence="2" id="KW-1185">Reference proteome</keyword>
<reference evidence="1 2" key="1">
    <citation type="submission" date="2021-01" db="EMBL/GenBank/DDBJ databases">
        <title>Whole genome shotgun sequence of Microbispora corallina NBRC 16416.</title>
        <authorList>
            <person name="Komaki H."/>
            <person name="Tamura T."/>
        </authorList>
    </citation>
    <scope>NUCLEOTIDE SEQUENCE [LARGE SCALE GENOMIC DNA]</scope>
    <source>
        <strain evidence="1 2">NBRC 16416</strain>
    </source>
</reference>
<organism evidence="1 2">
    <name type="scientific">Microbispora corallina</name>
    <dbReference type="NCBI Taxonomy" id="83302"/>
    <lineage>
        <taxon>Bacteria</taxon>
        <taxon>Bacillati</taxon>
        <taxon>Actinomycetota</taxon>
        <taxon>Actinomycetes</taxon>
        <taxon>Streptosporangiales</taxon>
        <taxon>Streptosporangiaceae</taxon>
        <taxon>Microbispora</taxon>
    </lineage>
</organism>
<dbReference type="InterPro" id="IPR011990">
    <property type="entry name" value="TPR-like_helical_dom_sf"/>
</dbReference>
<sequence length="1354" mass="143913">METLRLEVRDFLRTDSGMEWHWTLRDADGRALGERRAALPGDDWRYDAFTDLHGYLRRYAGPYDDRQAGAEEIIAQVAAWVDEHAYGPLTGALARLAPCEVDIRLPGQAHALAFLPLELPLRALGVTVCMDLGFPAVRIGGGRGARILALFSLPDVTAAMNLRRERRRIAGLVERLRAGGRDVELRVLQYGVTRRRLAEAISEGGWDVLHLSGHGSGGLITLEAEDGGRDPVSGDDLAELLAPLSGVTRLVFASACESATHEARAELLRLTDPGGQGYLQVYRRSPGVAPALAERLGCPVIGMRFPVAEPFAAGLAEDLFAALLDEGLSLAEALSPVRAGPDPRHAPSAAGVTVFGRDAAAVRLTAPAGDARPPLTAGIPGPPERFVGRVGMMSRASRALAPGSGLPAVLFHGMAGAGKSSCAQELAHLHAGGFDQVVWFGVPDEPADPLITLADLVIAMEQAVDGLRFVELLGDAASLAVEQRGLAARFGEKRLLLVVDGCEPLLDAGGEWRDERWRLLVDMLTGHTGPARTVLTSRHRPAAVDPDRVLVETVDTLPEAEAALLAAELPNLGMLAAGRSPLLTPEYAAGLARRVVAAAHGHPTLLELADAQAATPEVLLPLLGMAESVWAGQAGDYLSVLRSWTLEVVGRLAAPQRLMALFLACLEPADRTSDTVARTWSGVWQAYGEGETPRAVEAAGPLVGHGLVSIEGEDAEPGLRLGVHPAVAAAIRDHADPAVRESMDRSLAHDHDVMARQAIRRAEEGGSTAEAVAAARTALPYLLRSGMWEEAAYLLEPLLLTDYSPETLRWALTPLRRCAGALEGTELEIPVRANLARALQAVDSRAAGDLLSSLYTAALEKGDDAATVAASGDLIDMWLVSGRVAEALALADRTVAHTDRRDLWMRIAVRAQRQRILLALGRAEEVLPEVYRLMEEAGGPPEAGGHERGGQVRPWAAWEMLLRSGQVAAGNLGRGEESLELGGRIVRSQLRRGASELDLARTRFENSAVLIGMGRHDEALQELHHCRQVFEKARDKEYLGKTLGALAAVRMALGHEEPALSIGADALRYSYLAGNAHDIAIAHNNLGVFRFLQGRPGSLTHLLASALLAALAGRTGVDTTLRVAAARMSGAVPDRVAASPAELCAAAGGPLAAALDRIGSPREQEEAFDVVVHRLLPAAVAQLAPYLVMWDTVLEGMHAAAGGDHEAETMVRVTFADNEDYQDLITALRAIAAGQRHSGVLSGLGVTELAVARRAMDVFDGRVRLPAQLWRSMPVATLLFRAVAAALGDADAAQAVADELLLRESDHLLAGVVDTLPKVLAGERGPRLLDGLTPAHAAAVAAVLDRIEAAERPV</sequence>
<evidence type="ECO:0000313" key="1">
    <source>
        <dbReference type="EMBL" id="GIH43381.1"/>
    </source>
</evidence>
<protein>
    <recommendedName>
        <fullName evidence="3">CHAT domain-containing protein</fullName>
    </recommendedName>
</protein>
<dbReference type="EMBL" id="BOOC01000038">
    <property type="protein sequence ID" value="GIH43381.1"/>
    <property type="molecule type" value="Genomic_DNA"/>
</dbReference>
<dbReference type="SUPFAM" id="SSF52540">
    <property type="entry name" value="P-loop containing nucleoside triphosphate hydrolases"/>
    <property type="match status" value="1"/>
</dbReference>
<proteinExistence type="predicted"/>
<gene>
    <name evidence="1" type="ORF">Mco01_63810</name>
</gene>